<dbReference type="InterPro" id="IPR051575">
    <property type="entry name" value="Myb-like_DNA-bd"/>
</dbReference>
<organism evidence="10 11">
    <name type="scientific">Lasius platythorax</name>
    <dbReference type="NCBI Taxonomy" id="488582"/>
    <lineage>
        <taxon>Eukaryota</taxon>
        <taxon>Metazoa</taxon>
        <taxon>Ecdysozoa</taxon>
        <taxon>Arthropoda</taxon>
        <taxon>Hexapoda</taxon>
        <taxon>Insecta</taxon>
        <taxon>Pterygota</taxon>
        <taxon>Neoptera</taxon>
        <taxon>Endopterygota</taxon>
        <taxon>Hymenoptera</taxon>
        <taxon>Apocrita</taxon>
        <taxon>Aculeata</taxon>
        <taxon>Formicoidea</taxon>
        <taxon>Formicidae</taxon>
        <taxon>Formicinae</taxon>
        <taxon>Lasius</taxon>
        <taxon>Lasius</taxon>
    </lineage>
</organism>
<feature type="coiled-coil region" evidence="6">
    <location>
        <begin position="84"/>
        <end position="111"/>
    </location>
</feature>
<dbReference type="SMART" id="SM00717">
    <property type="entry name" value="SANT"/>
    <property type="match status" value="5"/>
</dbReference>
<dbReference type="PANTHER" id="PTHR46621">
    <property type="entry name" value="SNRNA-ACTIVATING PROTEIN COMPLEX SUBUNIT 4"/>
    <property type="match status" value="1"/>
</dbReference>
<name>A0AAV2NES1_9HYME</name>
<dbReference type="InterPro" id="IPR001005">
    <property type="entry name" value="SANT/Myb"/>
</dbReference>
<dbReference type="PROSITE" id="PS51294">
    <property type="entry name" value="HTH_MYB"/>
    <property type="match status" value="2"/>
</dbReference>
<feature type="domain" description="Myb-like" evidence="8">
    <location>
        <begin position="423"/>
        <end position="465"/>
    </location>
</feature>
<evidence type="ECO:0000313" key="10">
    <source>
        <dbReference type="EMBL" id="CAL1678197.1"/>
    </source>
</evidence>
<dbReference type="GO" id="GO:0042796">
    <property type="term" value="P:snRNA transcription by RNA polymerase III"/>
    <property type="evidence" value="ECO:0007669"/>
    <property type="project" value="TreeGrafter"/>
</dbReference>
<dbReference type="PANTHER" id="PTHR46621:SF1">
    <property type="entry name" value="SNRNA-ACTIVATING PROTEIN COMPLEX SUBUNIT 4"/>
    <property type="match status" value="1"/>
</dbReference>
<dbReference type="Proteomes" id="UP001497644">
    <property type="component" value="Chromosome 13"/>
</dbReference>
<feature type="domain" description="Myb-like" evidence="8">
    <location>
        <begin position="308"/>
        <end position="358"/>
    </location>
</feature>
<keyword evidence="6" id="KW-0175">Coiled coil</keyword>
<feature type="region of interest" description="Disordered" evidence="7">
    <location>
        <begin position="21"/>
        <end position="47"/>
    </location>
</feature>
<keyword evidence="2" id="KW-0805">Transcription regulation</keyword>
<dbReference type="EMBL" id="OZ034836">
    <property type="protein sequence ID" value="CAL1678197.1"/>
    <property type="molecule type" value="Genomic_DNA"/>
</dbReference>
<evidence type="ECO:0000256" key="4">
    <source>
        <dbReference type="ARBA" id="ARBA00023163"/>
    </source>
</evidence>
<evidence type="ECO:0000259" key="9">
    <source>
        <dbReference type="PROSITE" id="PS51294"/>
    </source>
</evidence>
<dbReference type="AlphaFoldDB" id="A0AAV2NES1"/>
<gene>
    <name evidence="10" type="ORF">LPLAT_LOCUS4079</name>
</gene>
<dbReference type="Gene3D" id="1.10.10.60">
    <property type="entry name" value="Homeodomain-like"/>
    <property type="match status" value="4"/>
</dbReference>
<reference evidence="10" key="1">
    <citation type="submission" date="2024-04" db="EMBL/GenBank/DDBJ databases">
        <authorList>
            <consortium name="Molecular Ecology Group"/>
        </authorList>
    </citation>
    <scope>NUCLEOTIDE SEQUENCE</scope>
</reference>
<sequence>MSESDDSDIQADIQALTEALSLPTTSDSQQQFASSHSRSDSTPSIDFERSDNDYLKYIDVNQDTESLDAYDMNAQLITGLLMAKNKLMALLQECETKIKELDEKMNSSEGSSLRTTSRFTITNAGMPYFKDKNHFRAPKNYDTKLKESRGELFLPFLRKPSRWSGRDWELLLRAIHNEAIESVLSEGFIDDIDKQPDKETSNDQAKTALVLPRNFREMVGAIGEKEFDWHKISRMDFEDKHSPGECKAMWNTYLHPDFNKNEWTSVEDKRLLRYARECKCQDWDTITQLLGTSRSAYQCFIRYNTIKKAPFSRLAWAKEEDKCLVKVISELRIGDYIPWTDIANHMRHKTKQQVYTRWMYRKAPHLRKGRFTYVETKTLMNAVEKYGTDFCKISNVVMPYRTSIQLNERYQTVMTATNGDNMWTLNDDERLLQLHRRHNNDWSKIATFFSNKSRTQVRHRFKAIERYLRKNVSLKDIPRPSTSSKKNDKVSTTPTNTLIIEMLNNRDASVAERPVIHIDDIRLRLYEFISLPPSKTINSKKIYDSKQLVYDTRRLYDMLNVLNANLDLSSSFLNYTVLNRREKQLLVSLEEYINVRNNEKQNHEQIEKFRMQMFGRVSEKVNESSFIPPLPSVGYVRTKKGKSNNVHSVYNNQSIDCELIDVNEKFLIDVPTEFSTTPYIDSFVSVEEEIQFHKFSRLLISDYHKCDERHVNLHKLLKCNLSFDKAGASSEYHNSTDVDSKLTKNQKKRSKKLQTFISTEHTKEEDDEENIFGDIIAPNRATLLGIKNLLLWKLLYDCQHNSEHCELLLKSEQQETTTNCPIQTESVEYRLLQTRLLQLFKLPIGLSNTILELCGPEPIFLTKKEDNQTPVSRRKRKFENVEAADPVVRNCKVVYNKYKIIAK</sequence>
<evidence type="ECO:0008006" key="12">
    <source>
        <dbReference type="Google" id="ProtNLM"/>
    </source>
</evidence>
<dbReference type="GO" id="GO:0042795">
    <property type="term" value="P:snRNA transcription by RNA polymerase II"/>
    <property type="evidence" value="ECO:0007669"/>
    <property type="project" value="TreeGrafter"/>
</dbReference>
<keyword evidence="5" id="KW-0539">Nucleus</keyword>
<feature type="compositionally biased region" description="Polar residues" evidence="7">
    <location>
        <begin position="22"/>
        <end position="44"/>
    </location>
</feature>
<keyword evidence="3" id="KW-0238">DNA-binding</keyword>
<evidence type="ECO:0000256" key="3">
    <source>
        <dbReference type="ARBA" id="ARBA00023125"/>
    </source>
</evidence>
<evidence type="ECO:0000256" key="6">
    <source>
        <dbReference type="SAM" id="Coils"/>
    </source>
</evidence>
<feature type="domain" description="HTH myb-type" evidence="9">
    <location>
        <begin position="423"/>
        <end position="472"/>
    </location>
</feature>
<evidence type="ECO:0000256" key="2">
    <source>
        <dbReference type="ARBA" id="ARBA00023015"/>
    </source>
</evidence>
<accession>A0AAV2NES1</accession>
<evidence type="ECO:0000256" key="7">
    <source>
        <dbReference type="SAM" id="MobiDB-lite"/>
    </source>
</evidence>
<dbReference type="GO" id="GO:0019185">
    <property type="term" value="C:snRNA-activating protein complex"/>
    <property type="evidence" value="ECO:0007669"/>
    <property type="project" value="TreeGrafter"/>
</dbReference>
<keyword evidence="11" id="KW-1185">Reference proteome</keyword>
<dbReference type="GO" id="GO:0000978">
    <property type="term" value="F:RNA polymerase II cis-regulatory region sequence-specific DNA binding"/>
    <property type="evidence" value="ECO:0007669"/>
    <property type="project" value="TreeGrafter"/>
</dbReference>
<dbReference type="CDD" id="cd00167">
    <property type="entry name" value="SANT"/>
    <property type="match status" value="3"/>
</dbReference>
<evidence type="ECO:0000313" key="11">
    <source>
        <dbReference type="Proteomes" id="UP001497644"/>
    </source>
</evidence>
<keyword evidence="4" id="KW-0804">Transcription</keyword>
<dbReference type="SUPFAM" id="SSF46689">
    <property type="entry name" value="Homeodomain-like"/>
    <property type="match status" value="3"/>
</dbReference>
<dbReference type="PROSITE" id="PS50090">
    <property type="entry name" value="MYB_LIKE"/>
    <property type="match status" value="3"/>
</dbReference>
<comment type="subcellular location">
    <subcellularLocation>
        <location evidence="1">Nucleus</location>
    </subcellularLocation>
</comment>
<proteinExistence type="predicted"/>
<feature type="domain" description="Myb-like" evidence="8">
    <location>
        <begin position="255"/>
        <end position="307"/>
    </location>
</feature>
<evidence type="ECO:0000256" key="5">
    <source>
        <dbReference type="ARBA" id="ARBA00023242"/>
    </source>
</evidence>
<dbReference type="InterPro" id="IPR017930">
    <property type="entry name" value="Myb_dom"/>
</dbReference>
<protein>
    <recommendedName>
        <fullName evidence="12">snRNA-activating protein complex subunit 4</fullName>
    </recommendedName>
</protein>
<evidence type="ECO:0000256" key="1">
    <source>
        <dbReference type="ARBA" id="ARBA00004123"/>
    </source>
</evidence>
<dbReference type="GO" id="GO:0001006">
    <property type="term" value="F:RNA polymerase III type 3 promoter sequence-specific DNA binding"/>
    <property type="evidence" value="ECO:0007669"/>
    <property type="project" value="TreeGrafter"/>
</dbReference>
<evidence type="ECO:0000259" key="8">
    <source>
        <dbReference type="PROSITE" id="PS50090"/>
    </source>
</evidence>
<dbReference type="Pfam" id="PF00249">
    <property type="entry name" value="Myb_DNA-binding"/>
    <property type="match status" value="4"/>
</dbReference>
<dbReference type="GO" id="GO:0005634">
    <property type="term" value="C:nucleus"/>
    <property type="evidence" value="ECO:0007669"/>
    <property type="project" value="UniProtKB-SubCell"/>
</dbReference>
<dbReference type="InterPro" id="IPR009057">
    <property type="entry name" value="Homeodomain-like_sf"/>
</dbReference>
<feature type="domain" description="HTH myb-type" evidence="9">
    <location>
        <begin position="308"/>
        <end position="366"/>
    </location>
</feature>